<gene>
    <name evidence="2" type="ORF">R50_2111</name>
</gene>
<accession>A0A6F8ZII8</accession>
<dbReference type="Gene3D" id="3.90.79.10">
    <property type="entry name" value="Nucleoside Triphosphate Pyrophosphohydrolase"/>
    <property type="match status" value="1"/>
</dbReference>
<evidence type="ECO:0000313" key="2">
    <source>
        <dbReference type="EMBL" id="CAB1129608.1"/>
    </source>
</evidence>
<keyword evidence="2" id="KW-0378">Hydrolase</keyword>
<dbReference type="Proteomes" id="UP000503399">
    <property type="component" value="Chromosome"/>
</dbReference>
<dbReference type="EMBL" id="LR778114">
    <property type="protein sequence ID" value="CAB1129608.1"/>
    <property type="molecule type" value="Genomic_DNA"/>
</dbReference>
<organism evidence="2 3">
    <name type="scientific">Candidatus Hydrogenisulfobacillus filiaventi</name>
    <dbReference type="NCBI Taxonomy" id="2707344"/>
    <lineage>
        <taxon>Bacteria</taxon>
        <taxon>Bacillati</taxon>
        <taxon>Bacillota</taxon>
        <taxon>Clostridia</taxon>
        <taxon>Eubacteriales</taxon>
        <taxon>Clostridiales Family XVII. Incertae Sedis</taxon>
        <taxon>Candidatus Hydrogenisulfobacillus</taxon>
    </lineage>
</organism>
<dbReference type="InterPro" id="IPR015797">
    <property type="entry name" value="NUDIX_hydrolase-like_dom_sf"/>
</dbReference>
<dbReference type="AlphaFoldDB" id="A0A6F8ZII8"/>
<evidence type="ECO:0000313" key="3">
    <source>
        <dbReference type="Proteomes" id="UP000503399"/>
    </source>
</evidence>
<evidence type="ECO:0000259" key="1">
    <source>
        <dbReference type="Pfam" id="PF00293"/>
    </source>
</evidence>
<reference evidence="2 3" key="1">
    <citation type="submission" date="2020-02" db="EMBL/GenBank/DDBJ databases">
        <authorList>
            <person name="Hogendoorn C."/>
        </authorList>
    </citation>
    <scope>NUCLEOTIDE SEQUENCE [LARGE SCALE GENOMIC DNA]</scope>
    <source>
        <strain evidence="2">R501</strain>
    </source>
</reference>
<name>A0A6F8ZII8_9FIRM</name>
<feature type="domain" description="Nudix hydrolase" evidence="1">
    <location>
        <begin position="14"/>
        <end position="104"/>
    </location>
</feature>
<keyword evidence="3" id="KW-1185">Reference proteome</keyword>
<proteinExistence type="predicted"/>
<protein>
    <submittedName>
        <fullName evidence="2">Putative Nudix hydrolase domain-containing protein</fullName>
    </submittedName>
</protein>
<dbReference type="SUPFAM" id="SSF55811">
    <property type="entry name" value="Nudix"/>
    <property type="match status" value="1"/>
</dbReference>
<dbReference type="GO" id="GO:0016787">
    <property type="term" value="F:hydrolase activity"/>
    <property type="evidence" value="ECO:0007669"/>
    <property type="project" value="UniProtKB-KW"/>
</dbReference>
<dbReference type="InterPro" id="IPR000086">
    <property type="entry name" value="NUDIX_hydrolase_dom"/>
</dbReference>
<dbReference type="KEGG" id="hfv:R50_2111"/>
<dbReference type="Pfam" id="PF00293">
    <property type="entry name" value="NUDIX"/>
    <property type="match status" value="1"/>
</dbReference>
<sequence>MILHGPDERVNVVVRGVYVRDGRLLVSEWEDGRRFLVGGRVEHGESLPVSLEREWVEELGTPLPPRIGRLLWIGDVVWTNRFGWRQHEYGWYFRILEGGPGPAGEERWPDAQHPGLAVGWIPLTPEAVASLYPRFLRRALFEPPTEGVRYFVERAGTVQEPLAGRL</sequence>